<feature type="transmembrane region" description="Helical" evidence="1">
    <location>
        <begin position="289"/>
        <end position="305"/>
    </location>
</feature>
<feature type="transmembrane region" description="Helical" evidence="1">
    <location>
        <begin position="42"/>
        <end position="60"/>
    </location>
</feature>
<dbReference type="OrthoDB" id="164013at2157"/>
<feature type="transmembrane region" description="Helical" evidence="1">
    <location>
        <begin position="131"/>
        <end position="149"/>
    </location>
</feature>
<evidence type="ECO:0000313" key="2">
    <source>
        <dbReference type="EMBL" id="AKB76644.1"/>
    </source>
</evidence>
<dbReference type="HOGENOM" id="CLU_414270_0_0_2"/>
<evidence type="ECO:0000256" key="1">
    <source>
        <dbReference type="SAM" id="Phobius"/>
    </source>
</evidence>
<feature type="transmembrane region" description="Helical" evidence="1">
    <location>
        <begin position="486"/>
        <end position="505"/>
    </location>
</feature>
<proteinExistence type="predicted"/>
<dbReference type="GeneID" id="24829278"/>
<dbReference type="KEGG" id="mhor:MSHOH_0161"/>
<dbReference type="AlphaFoldDB" id="A0A0E3S615"/>
<feature type="transmembrane region" description="Helical" evidence="1">
    <location>
        <begin position="12"/>
        <end position="36"/>
    </location>
</feature>
<gene>
    <name evidence="2" type="ORF">MSHOH_0161</name>
</gene>
<accession>A0A0E3S615</accession>
<feature type="transmembrane region" description="Helical" evidence="1">
    <location>
        <begin position="311"/>
        <end position="327"/>
    </location>
</feature>
<feature type="transmembrane region" description="Helical" evidence="1">
    <location>
        <begin position="334"/>
        <end position="355"/>
    </location>
</feature>
<feature type="transmembrane region" description="Helical" evidence="1">
    <location>
        <begin position="385"/>
        <end position="409"/>
    </location>
</feature>
<evidence type="ECO:0008006" key="4">
    <source>
        <dbReference type="Google" id="ProtNLM"/>
    </source>
</evidence>
<feature type="transmembrane region" description="Helical" evidence="1">
    <location>
        <begin position="453"/>
        <end position="474"/>
    </location>
</feature>
<keyword evidence="1" id="KW-0472">Membrane</keyword>
<protein>
    <recommendedName>
        <fullName evidence="4">Glycosyltransferase RgtA/B/C/D-like domain-containing protein</fullName>
    </recommendedName>
</protein>
<feature type="transmembrane region" description="Helical" evidence="1">
    <location>
        <begin position="252"/>
        <end position="277"/>
    </location>
</feature>
<dbReference type="EMBL" id="CP009516">
    <property type="protein sequence ID" value="AKB76644.1"/>
    <property type="molecule type" value="Genomic_DNA"/>
</dbReference>
<dbReference type="RefSeq" id="WP_052730651.1">
    <property type="nucleotide sequence ID" value="NZ_CP009516.1"/>
</dbReference>
<feature type="transmembrane region" description="Helical" evidence="1">
    <location>
        <begin position="416"/>
        <end position="433"/>
    </location>
</feature>
<dbReference type="PATRIC" id="fig|1434110.4.peg.184"/>
<feature type="transmembrane region" description="Helical" evidence="1">
    <location>
        <begin position="81"/>
        <end position="100"/>
    </location>
</feature>
<keyword evidence="3" id="KW-1185">Reference proteome</keyword>
<sequence>MKIKDYIEAGMHIFSIAFPYIIPFILLGAYLCMLFIGRSDSAIRGIVIAIPAIISCYYIINLKNEQIDLKKDLYIFTSESNVLNYVFWIIYLFSITVLFIGESRPWYYFLLISFSYLIIFIQIFSNIKKPALILTELFFVMSNLIYSVTMKYGSYFGTTDLLSHIFMSQITHISGHVIPVSLSSYSYFPLYHILLSETSYLLNLDIRMSLFLIAAPIYAITMVFTYLVFLKISGNQQIALLSSSLYSLNSTVIYYGVNLITRTLAFICFIIILYLAYSGSQEKKHRMRFRILSILISIFLILVHQVSIPQILLLFSIIFISEWLTGNKKFLSNTYYVLMNVMFISYWVFVAYVFVTKDISSRLNPNYLDSVVLLSGNSGVSQSEWLGILGLFDKSIFLFFALIAIGYFLKNHKNNYASVFGLVALFSLIFYIPNPLNSVWQFMVLFRFDRLTLLVSPFIAFVMGAGIYLYLTTGSKIHSKLFKRKFILVFILFSVFSFISLVYSVSDSDDLWIKSQHEYFNNQELDCFNHISKKVPFGSIIYSDYHTVRYFPGKFEKSQSLGVSYYGTKKISNVTSLSSYKGYIVIREQELARNGLYFGQGELESRDTPNYLYAGTPENQIELYSKLELNHKFYSNSAVSIYLNQRDQSQNMITNVIHSEEK</sequence>
<dbReference type="Proteomes" id="UP000033101">
    <property type="component" value="Chromosome"/>
</dbReference>
<keyword evidence="1" id="KW-0812">Transmembrane</keyword>
<feature type="transmembrane region" description="Helical" evidence="1">
    <location>
        <begin position="169"/>
        <end position="188"/>
    </location>
</feature>
<dbReference type="STRING" id="1434110.MSHOH_0161"/>
<keyword evidence="1" id="KW-1133">Transmembrane helix</keyword>
<feature type="transmembrane region" description="Helical" evidence="1">
    <location>
        <begin position="209"/>
        <end position="232"/>
    </location>
</feature>
<reference evidence="2 3" key="1">
    <citation type="submission" date="2014-07" db="EMBL/GenBank/DDBJ databases">
        <title>Methanogenic archaea and the global carbon cycle.</title>
        <authorList>
            <person name="Henriksen J.R."/>
            <person name="Luke J."/>
            <person name="Reinhart S."/>
            <person name="Benedict M.N."/>
            <person name="Youngblut N.D."/>
            <person name="Metcalf M.E."/>
            <person name="Whitaker R.J."/>
            <person name="Metcalf W.W."/>
        </authorList>
    </citation>
    <scope>NUCLEOTIDE SEQUENCE [LARGE SCALE GENOMIC DNA]</scope>
    <source>
        <strain evidence="2 3">HB-1</strain>
    </source>
</reference>
<evidence type="ECO:0000313" key="3">
    <source>
        <dbReference type="Proteomes" id="UP000033101"/>
    </source>
</evidence>
<organism evidence="2 3">
    <name type="scientific">Methanosarcina horonobensis HB-1 = JCM 15518</name>
    <dbReference type="NCBI Taxonomy" id="1434110"/>
    <lineage>
        <taxon>Archaea</taxon>
        <taxon>Methanobacteriati</taxon>
        <taxon>Methanobacteriota</taxon>
        <taxon>Stenosarchaea group</taxon>
        <taxon>Methanomicrobia</taxon>
        <taxon>Methanosarcinales</taxon>
        <taxon>Methanosarcinaceae</taxon>
        <taxon>Methanosarcina</taxon>
    </lineage>
</organism>
<name>A0A0E3S615_9EURY</name>
<feature type="transmembrane region" description="Helical" evidence="1">
    <location>
        <begin position="106"/>
        <end position="124"/>
    </location>
</feature>